<dbReference type="GO" id="GO:0008270">
    <property type="term" value="F:zinc ion binding"/>
    <property type="evidence" value="ECO:0007669"/>
    <property type="project" value="UniProtKB-KW"/>
</dbReference>
<evidence type="ECO:0000256" key="10">
    <source>
        <dbReference type="ARBA" id="ARBA00023242"/>
    </source>
</evidence>
<keyword evidence="10 12" id="KW-0539">Nucleus</keyword>
<reference evidence="15 16" key="1">
    <citation type="journal article" date="2018" name="Proc. R. Soc. B">
        <title>A non-coding region near Follistatin controls head colour polymorphism in the Gouldian finch.</title>
        <authorList>
            <person name="Toomey M.B."/>
            <person name="Marques C.I."/>
            <person name="Andrade P."/>
            <person name="Araujo P.M."/>
            <person name="Sabatino S."/>
            <person name="Gazda M.A."/>
            <person name="Afonso S."/>
            <person name="Lopes R.J."/>
            <person name="Corbo J.C."/>
            <person name="Carneiro M."/>
        </authorList>
    </citation>
    <scope>NUCLEOTIDE SEQUENCE [LARGE SCALE GENOMIC DNA]</scope>
    <source>
        <strain evidence="15">Red01</strain>
        <tissue evidence="15">Muscle</tissue>
    </source>
</reference>
<feature type="region of interest" description="Disordered" evidence="13">
    <location>
        <begin position="766"/>
        <end position="786"/>
    </location>
</feature>
<evidence type="ECO:0000259" key="14">
    <source>
        <dbReference type="PROSITE" id="PS50157"/>
    </source>
</evidence>
<feature type="compositionally biased region" description="Pro residues" evidence="13">
    <location>
        <begin position="186"/>
        <end position="195"/>
    </location>
</feature>
<feature type="region of interest" description="Disordered" evidence="13">
    <location>
        <begin position="144"/>
        <end position="305"/>
    </location>
</feature>
<sequence length="897" mass="95977">MAAGKAGEKENGEKAGAGGSRWGEEEDAVGVMEPRREGKSWGWGASPPPHPPTPFLAVSPRDRCRAPPSAAAAEPPPQVRGRRPGSVGRRTRVEKLEGRGDEGKAGHLRVAQGPPARAGIRAGAEAPRTRVAVAAAPPHPAAAAAAAWAPRDAAPTFPERGVGENGGGGGGCSPRVPAPTRSPARLNPPPPPHPRVSPRRGSAQGRRRVAPAPRSAQRCRGWTGRKPTCSRRYLLPPAARPWGVPPTHPPTHPGQLLAGAARAAPHRRDPRQAAPHTRGGERGEGEPVHPRSPEHPPEHLPVHPRALPAYPAPLLSHFADNVMDIGLANEKAGQELSSYSGTFQPAPGNKTVTYLGKFAFDSPSNWCQDNIISLMSAGILGVPPSSGALTSTQSSAGSMGPPQGEVDQMYPTLPPYSSCSDLYPEPVSFHDPQSNPGLTYSPQDYQAAKPALDSNLFPMIPDYNLYHHPNDMGTITEHKPFQSLDPIRVNPPPITPLETIKAFKDKQIHPGFGGLPQPPLTLKPIRPRKYPNRPSKTPLHERPHACPAEGCDRRFSRSDELTRHLRIHTGHKPFQCRICMRSFSRSDHLTTHIRTHTGEKPFACEFCGRKFARSDERKRHAKIHLKQKEKKAEKGSGVQPPAAPPAATATTSPPGLWGAARWHPFSSPCPRRRSGGNPTVFRIPGLRCDGSALPAPGLTGSSCPHLDPACTWIDGTRTARTRIARTRAARAGIARGTWIPAACSCTFHIPAASSCTARGRAARTARIPAARSRNSRIPAAHTRTARGRAVRTLLARLSRIPAPAPGLLAPPGSRLDCPIPALPAPTLPHPTALTRHVPAPSRPHPPGPAPGCPGGRSREYSRLTWIPGLGPTRPPCRGWLLQDRPPRSPLQDPRGDG</sequence>
<keyword evidence="7 12" id="KW-0805">Transcription regulation</keyword>
<feature type="domain" description="C2H2-type" evidence="14">
    <location>
        <begin position="544"/>
        <end position="573"/>
    </location>
</feature>
<dbReference type="PANTHER" id="PTHR23235:SF78">
    <property type="entry name" value="EARLY GROWTH RESPONSE PROTEIN 3"/>
    <property type="match status" value="1"/>
</dbReference>
<evidence type="ECO:0000256" key="9">
    <source>
        <dbReference type="ARBA" id="ARBA00023163"/>
    </source>
</evidence>
<evidence type="ECO:0000313" key="15">
    <source>
        <dbReference type="EMBL" id="RLV86532.1"/>
    </source>
</evidence>
<comment type="caution">
    <text evidence="15">The sequence shown here is derived from an EMBL/GenBank/DDBJ whole genome shotgun (WGS) entry which is preliminary data.</text>
</comment>
<feature type="domain" description="C2H2-type" evidence="14">
    <location>
        <begin position="602"/>
        <end position="629"/>
    </location>
</feature>
<feature type="compositionally biased region" description="Basic and acidic residues" evidence="13">
    <location>
        <begin position="278"/>
        <end position="301"/>
    </location>
</feature>
<dbReference type="SMART" id="SM00355">
    <property type="entry name" value="ZnF_C2H2"/>
    <property type="match status" value="3"/>
</dbReference>
<comment type="similarity">
    <text evidence="2 12">Belongs to the EGR C2H2-type zinc-finger protein family.</text>
</comment>
<name>A0A3L8RTX6_CHLGU</name>
<dbReference type="OrthoDB" id="8197458at2759"/>
<feature type="compositionally biased region" description="Low complexity" evidence="13">
    <location>
        <begin position="645"/>
        <end position="654"/>
    </location>
</feature>
<feature type="compositionally biased region" description="Basic and acidic residues" evidence="13">
    <location>
        <begin position="538"/>
        <end position="552"/>
    </location>
</feature>
<dbReference type="PROSITE" id="PS50157">
    <property type="entry name" value="ZINC_FINGER_C2H2_2"/>
    <property type="match status" value="3"/>
</dbReference>
<feature type="compositionally biased region" description="Basic and acidic residues" evidence="13">
    <location>
        <begin position="91"/>
        <end position="105"/>
    </location>
</feature>
<accession>A0A3L8RTX6</accession>
<gene>
    <name evidence="15" type="ORF">DV515_00015918</name>
</gene>
<dbReference type="PROSITE" id="PS00028">
    <property type="entry name" value="ZINC_FINGER_C2H2_1"/>
    <property type="match status" value="3"/>
</dbReference>
<dbReference type="EMBL" id="QUSF01000224">
    <property type="protein sequence ID" value="RLV86532.1"/>
    <property type="molecule type" value="Genomic_DNA"/>
</dbReference>
<proteinExistence type="inferred from homology"/>
<keyword evidence="5 11" id="KW-0863">Zinc-finger</keyword>
<feature type="compositionally biased region" description="Low complexity" evidence="13">
    <location>
        <begin position="253"/>
        <end position="263"/>
    </location>
</feature>
<protein>
    <recommendedName>
        <fullName evidence="14">C2H2-type domain-containing protein</fullName>
    </recommendedName>
</protein>
<evidence type="ECO:0000256" key="6">
    <source>
        <dbReference type="ARBA" id="ARBA00022833"/>
    </source>
</evidence>
<keyword evidence="4" id="KW-0677">Repeat</keyword>
<keyword evidence="6 12" id="KW-0862">Zinc</keyword>
<feature type="compositionally biased region" description="Gly residues" evidence="13">
    <location>
        <begin position="163"/>
        <end position="172"/>
    </location>
</feature>
<dbReference type="AlphaFoldDB" id="A0A3L8RTX6"/>
<dbReference type="Pfam" id="PF00096">
    <property type="entry name" value="zf-C2H2"/>
    <property type="match status" value="3"/>
</dbReference>
<feature type="region of interest" description="Disordered" evidence="13">
    <location>
        <begin position="829"/>
        <end position="897"/>
    </location>
</feature>
<feature type="region of interest" description="Disordered" evidence="13">
    <location>
        <begin position="511"/>
        <end position="552"/>
    </location>
</feature>
<keyword evidence="9 12" id="KW-0804">Transcription</keyword>
<evidence type="ECO:0000256" key="13">
    <source>
        <dbReference type="SAM" id="MobiDB-lite"/>
    </source>
</evidence>
<feature type="domain" description="C2H2-type" evidence="14">
    <location>
        <begin position="574"/>
        <end position="601"/>
    </location>
</feature>
<dbReference type="GO" id="GO:0005634">
    <property type="term" value="C:nucleus"/>
    <property type="evidence" value="ECO:0007669"/>
    <property type="project" value="UniProtKB-SubCell"/>
</dbReference>
<evidence type="ECO:0000256" key="4">
    <source>
        <dbReference type="ARBA" id="ARBA00022737"/>
    </source>
</evidence>
<evidence type="ECO:0000256" key="12">
    <source>
        <dbReference type="RuleBase" id="RU363046"/>
    </source>
</evidence>
<evidence type="ECO:0000256" key="5">
    <source>
        <dbReference type="ARBA" id="ARBA00022771"/>
    </source>
</evidence>
<evidence type="ECO:0000256" key="2">
    <source>
        <dbReference type="ARBA" id="ARBA00005682"/>
    </source>
</evidence>
<feature type="compositionally biased region" description="Low complexity" evidence="13">
    <location>
        <begin position="144"/>
        <end position="155"/>
    </location>
</feature>
<evidence type="ECO:0000256" key="7">
    <source>
        <dbReference type="ARBA" id="ARBA00023015"/>
    </source>
</evidence>
<keyword evidence="8 12" id="KW-0238">DNA-binding</keyword>
<dbReference type="GO" id="GO:0000978">
    <property type="term" value="F:RNA polymerase II cis-regulatory region sequence-specific DNA binding"/>
    <property type="evidence" value="ECO:0007669"/>
    <property type="project" value="TreeGrafter"/>
</dbReference>
<feature type="compositionally biased region" description="Low complexity" evidence="13">
    <location>
        <begin position="111"/>
        <end position="126"/>
    </location>
</feature>
<keyword evidence="3 12" id="KW-0479">Metal-binding</keyword>
<evidence type="ECO:0000256" key="1">
    <source>
        <dbReference type="ARBA" id="ARBA00004123"/>
    </source>
</evidence>
<dbReference type="FunFam" id="3.30.160.60:FF:001498">
    <property type="entry name" value="Zinc finger protein 404"/>
    <property type="match status" value="1"/>
</dbReference>
<dbReference type="InterPro" id="IPR036236">
    <property type="entry name" value="Znf_C2H2_sf"/>
</dbReference>
<evidence type="ECO:0000256" key="3">
    <source>
        <dbReference type="ARBA" id="ARBA00022723"/>
    </source>
</evidence>
<evidence type="ECO:0000256" key="8">
    <source>
        <dbReference type="ARBA" id="ARBA00023125"/>
    </source>
</evidence>
<dbReference type="InterPro" id="IPR013087">
    <property type="entry name" value="Znf_C2H2_type"/>
</dbReference>
<feature type="compositionally biased region" description="Pro residues" evidence="13">
    <location>
        <begin position="840"/>
        <end position="851"/>
    </location>
</feature>
<dbReference type="PANTHER" id="PTHR23235">
    <property type="entry name" value="KRUEPPEL-LIKE TRANSCRIPTION FACTOR"/>
    <property type="match status" value="1"/>
</dbReference>
<dbReference type="FunFam" id="3.30.160.60:FF:000324">
    <property type="entry name" value="Early growth response protein 4"/>
    <property type="match status" value="1"/>
</dbReference>
<dbReference type="SUPFAM" id="SSF57667">
    <property type="entry name" value="beta-beta-alpha zinc fingers"/>
    <property type="match status" value="2"/>
</dbReference>
<feature type="region of interest" description="Disordered" evidence="13">
    <location>
        <begin position="1"/>
        <end position="126"/>
    </location>
</feature>
<feature type="region of interest" description="Disordered" evidence="13">
    <location>
        <begin position="618"/>
        <end position="655"/>
    </location>
</feature>
<feature type="compositionally biased region" description="Low complexity" evidence="13">
    <location>
        <begin position="829"/>
        <end position="839"/>
    </location>
</feature>
<dbReference type="Pfam" id="PF11928">
    <property type="entry name" value="DUF3446"/>
    <property type="match status" value="1"/>
</dbReference>
<dbReference type="InterPro" id="IPR021849">
    <property type="entry name" value="EGR_N"/>
</dbReference>
<dbReference type="FunFam" id="3.30.160.60:FF:000392">
    <property type="entry name" value="early growth response protein 3"/>
    <property type="match status" value="1"/>
</dbReference>
<organism evidence="15 16">
    <name type="scientific">Chloebia gouldiae</name>
    <name type="common">Gouldian finch</name>
    <name type="synonym">Erythrura gouldiae</name>
    <dbReference type="NCBI Taxonomy" id="44316"/>
    <lineage>
        <taxon>Eukaryota</taxon>
        <taxon>Metazoa</taxon>
        <taxon>Chordata</taxon>
        <taxon>Craniata</taxon>
        <taxon>Vertebrata</taxon>
        <taxon>Euteleostomi</taxon>
        <taxon>Archelosauria</taxon>
        <taxon>Archosauria</taxon>
        <taxon>Dinosauria</taxon>
        <taxon>Saurischia</taxon>
        <taxon>Theropoda</taxon>
        <taxon>Coelurosauria</taxon>
        <taxon>Aves</taxon>
        <taxon>Neognathae</taxon>
        <taxon>Neoaves</taxon>
        <taxon>Telluraves</taxon>
        <taxon>Australaves</taxon>
        <taxon>Passeriformes</taxon>
        <taxon>Passeroidea</taxon>
        <taxon>Passeridae</taxon>
        <taxon>Chloebia</taxon>
    </lineage>
</organism>
<evidence type="ECO:0000256" key="11">
    <source>
        <dbReference type="PROSITE-ProRule" id="PRU00042"/>
    </source>
</evidence>
<dbReference type="Gene3D" id="3.30.160.60">
    <property type="entry name" value="Classic Zinc Finger"/>
    <property type="match status" value="3"/>
</dbReference>
<evidence type="ECO:0000313" key="16">
    <source>
        <dbReference type="Proteomes" id="UP000276834"/>
    </source>
</evidence>
<feature type="compositionally biased region" description="Pro residues" evidence="13">
    <location>
        <begin position="243"/>
        <end position="252"/>
    </location>
</feature>
<comment type="subcellular location">
    <subcellularLocation>
        <location evidence="1 12">Nucleus</location>
    </subcellularLocation>
</comment>
<dbReference type="Proteomes" id="UP000276834">
    <property type="component" value="Unassembled WGS sequence"/>
</dbReference>
<feature type="compositionally biased region" description="Basic and acidic residues" evidence="13">
    <location>
        <begin position="1"/>
        <end position="13"/>
    </location>
</feature>
<dbReference type="STRING" id="44316.ENSEGOP00005013946"/>
<keyword evidence="16" id="KW-1185">Reference proteome</keyword>
<feature type="compositionally biased region" description="Basic residues" evidence="13">
    <location>
        <begin position="619"/>
        <end position="629"/>
    </location>
</feature>
<dbReference type="GO" id="GO:0000981">
    <property type="term" value="F:DNA-binding transcription factor activity, RNA polymerase II-specific"/>
    <property type="evidence" value="ECO:0007669"/>
    <property type="project" value="TreeGrafter"/>
</dbReference>